<keyword evidence="8" id="KW-0325">Glycoprotein</keyword>
<sequence length="751" mass="81804">MTPFNHISYLTFLWLLLLVGRSHAMFENEDLETYIIQLDHSQKPSSFSMHEAWHRSILRSLSQPVDDQEMLLYSYNQALHGFSARLTKSQLSEIEKSPAHIATYQESFGKHHTTHSTKFLGLNHRYGLWPAANYGDGVIIGVIDSGIWPESESFHDKGMPPVPKKWKGTCENGTAFSPSHCNRKLIGARSFSKGLRAAGLKIFPPEEDYDSARDFEGHGTHTSSTAAGNLVLGANCLGQARGTARGVAPRAHVAMYKAFFKSDENGVVPKTDVLAAMDQAIADGVDILSISLGFPQTPYYEDVIAIGALSAVEKGIFVSCSAGNDGEYGTVNDGAAWITTVGAAKLDRIFVATMTLDTGFSVEVPSYFFENIRITDTLFYYGKGNSSKSLCAPGALDRSEVLGKVAFCAKSTKVTTSQQVTELVRTGAYAAILILDAVLFAPINYTIPTITLPSASGALLREHLNKLSALPKVKSMNLISTKVGGEPAPKVASFSSRGPDPIYPHILKPDIIAPGVDILAAYVPNKPYMSIGKYGLVTDYALNSGTSMAAPHVAGVGALIKKVHPEWSPTAIRSALMTTAYITDTTPLAFGSGHIDPNRAVDPGLIYDMEFKDYVDFVCSLGYTDKQTRAVIRQSYRNCNKEPRELNYPSFIAMLANTSGTNTVKKYTRTVTNVGDDTSVYRATIENVPSGTKMSVEPSILHFSGWNKKRSYSLSLEIDKKGLSSNDSYALLKWTDQYNHVVSSPIMIVVT</sequence>
<protein>
    <submittedName>
        <fullName evidence="15">Uncharacterized protein</fullName>
    </submittedName>
</protein>
<dbReference type="InterPro" id="IPR036852">
    <property type="entry name" value="Peptidase_S8/S53_dom_sf"/>
</dbReference>
<evidence type="ECO:0000256" key="3">
    <source>
        <dbReference type="ARBA" id="ARBA00022525"/>
    </source>
</evidence>
<evidence type="ECO:0000256" key="1">
    <source>
        <dbReference type="ARBA" id="ARBA00004613"/>
    </source>
</evidence>
<feature type="chain" id="PRO_5043529850" evidence="11">
    <location>
        <begin position="25"/>
        <end position="751"/>
    </location>
</feature>
<dbReference type="Gene3D" id="3.50.30.30">
    <property type="match status" value="1"/>
</dbReference>
<feature type="active site" description="Charge relay system" evidence="9 10">
    <location>
        <position position="144"/>
    </location>
</feature>
<evidence type="ECO:0000256" key="6">
    <source>
        <dbReference type="ARBA" id="ARBA00022801"/>
    </source>
</evidence>
<evidence type="ECO:0000259" key="12">
    <source>
        <dbReference type="Pfam" id="PF00082"/>
    </source>
</evidence>
<dbReference type="CDD" id="cd04852">
    <property type="entry name" value="Peptidases_S8_3"/>
    <property type="match status" value="1"/>
</dbReference>
<dbReference type="InterPro" id="IPR037045">
    <property type="entry name" value="S8pro/Inhibitor_I9_sf"/>
</dbReference>
<dbReference type="InterPro" id="IPR034197">
    <property type="entry name" value="Peptidases_S8_3"/>
</dbReference>
<dbReference type="Gene3D" id="2.60.40.2310">
    <property type="match status" value="1"/>
</dbReference>
<dbReference type="PROSITE" id="PS51892">
    <property type="entry name" value="SUBTILASE"/>
    <property type="match status" value="1"/>
</dbReference>
<dbReference type="FunFam" id="3.30.70.80:FF:000003">
    <property type="entry name" value="Subtilisin-like protease SBT1.9"/>
    <property type="match status" value="1"/>
</dbReference>
<dbReference type="InterPro" id="IPR015500">
    <property type="entry name" value="Peptidase_S8_subtilisin-rel"/>
</dbReference>
<dbReference type="GO" id="GO:0004252">
    <property type="term" value="F:serine-type endopeptidase activity"/>
    <property type="evidence" value="ECO:0007669"/>
    <property type="project" value="UniProtKB-UniRule"/>
</dbReference>
<keyword evidence="5 11" id="KW-0732">Signal</keyword>
<proteinExistence type="inferred from homology"/>
<dbReference type="Gene3D" id="3.40.50.200">
    <property type="entry name" value="Peptidase S8/S53 domain"/>
    <property type="match status" value="1"/>
</dbReference>
<feature type="domain" description="Subtilisin-like protease fibronectin type-III" evidence="14">
    <location>
        <begin position="645"/>
        <end position="748"/>
    </location>
</feature>
<gene>
    <name evidence="15" type="ORF">K2173_026110</name>
</gene>
<evidence type="ECO:0000313" key="15">
    <source>
        <dbReference type="EMBL" id="KAJ8751897.1"/>
    </source>
</evidence>
<dbReference type="InterPro" id="IPR000209">
    <property type="entry name" value="Peptidase_S8/S53_dom"/>
</dbReference>
<keyword evidence="3" id="KW-0964">Secreted</keyword>
<dbReference type="PROSITE" id="PS00138">
    <property type="entry name" value="SUBTILASE_SER"/>
    <property type="match status" value="1"/>
</dbReference>
<dbReference type="InterPro" id="IPR023828">
    <property type="entry name" value="Peptidase_S8_Ser-AS"/>
</dbReference>
<dbReference type="AlphaFoldDB" id="A0AAV8SI17"/>
<feature type="active site" description="Charge relay system" evidence="9 10">
    <location>
        <position position="218"/>
    </location>
</feature>
<evidence type="ECO:0000256" key="9">
    <source>
        <dbReference type="PIRSR" id="PIRSR615500-1"/>
    </source>
</evidence>
<comment type="similarity">
    <text evidence="2 10">Belongs to the peptidase S8 family.</text>
</comment>
<feature type="signal peptide" evidence="11">
    <location>
        <begin position="1"/>
        <end position="24"/>
    </location>
</feature>
<evidence type="ECO:0000256" key="10">
    <source>
        <dbReference type="PROSITE-ProRule" id="PRU01240"/>
    </source>
</evidence>
<dbReference type="Gene3D" id="3.30.70.80">
    <property type="entry name" value="Peptidase S8 propeptide/proteinase inhibitor I9"/>
    <property type="match status" value="1"/>
</dbReference>
<evidence type="ECO:0000259" key="14">
    <source>
        <dbReference type="Pfam" id="PF17766"/>
    </source>
</evidence>
<dbReference type="Pfam" id="PF05922">
    <property type="entry name" value="Inhibitor_I9"/>
    <property type="match status" value="1"/>
</dbReference>
<dbReference type="PRINTS" id="PR00723">
    <property type="entry name" value="SUBTILISIN"/>
</dbReference>
<comment type="caution">
    <text evidence="15">The sequence shown here is derived from an EMBL/GenBank/DDBJ whole genome shotgun (WGS) entry which is preliminary data.</text>
</comment>
<dbReference type="Pfam" id="PF17766">
    <property type="entry name" value="fn3_6"/>
    <property type="match status" value="1"/>
</dbReference>
<evidence type="ECO:0000313" key="16">
    <source>
        <dbReference type="Proteomes" id="UP001159364"/>
    </source>
</evidence>
<dbReference type="InterPro" id="IPR010259">
    <property type="entry name" value="S8pro/Inhibitor_I9"/>
</dbReference>
<organism evidence="15 16">
    <name type="scientific">Erythroxylum novogranatense</name>
    <dbReference type="NCBI Taxonomy" id="1862640"/>
    <lineage>
        <taxon>Eukaryota</taxon>
        <taxon>Viridiplantae</taxon>
        <taxon>Streptophyta</taxon>
        <taxon>Embryophyta</taxon>
        <taxon>Tracheophyta</taxon>
        <taxon>Spermatophyta</taxon>
        <taxon>Magnoliopsida</taxon>
        <taxon>eudicotyledons</taxon>
        <taxon>Gunneridae</taxon>
        <taxon>Pentapetalae</taxon>
        <taxon>rosids</taxon>
        <taxon>fabids</taxon>
        <taxon>Malpighiales</taxon>
        <taxon>Erythroxylaceae</taxon>
        <taxon>Erythroxylum</taxon>
    </lineage>
</organism>
<dbReference type="GO" id="GO:0009609">
    <property type="term" value="P:response to symbiotic bacterium"/>
    <property type="evidence" value="ECO:0007669"/>
    <property type="project" value="UniProtKB-ARBA"/>
</dbReference>
<name>A0AAV8SI17_9ROSI</name>
<feature type="domain" description="Inhibitor I9" evidence="13">
    <location>
        <begin position="33"/>
        <end position="105"/>
    </location>
</feature>
<dbReference type="GO" id="GO:0006508">
    <property type="term" value="P:proteolysis"/>
    <property type="evidence" value="ECO:0007669"/>
    <property type="project" value="UniProtKB-KW"/>
</dbReference>
<dbReference type="InterPro" id="IPR045051">
    <property type="entry name" value="SBT"/>
</dbReference>
<keyword evidence="4 10" id="KW-0645">Protease</keyword>
<dbReference type="Proteomes" id="UP001159364">
    <property type="component" value="Linkage Group LG11"/>
</dbReference>
<evidence type="ECO:0000256" key="2">
    <source>
        <dbReference type="ARBA" id="ARBA00011073"/>
    </source>
</evidence>
<dbReference type="Pfam" id="PF00082">
    <property type="entry name" value="Peptidase_S8"/>
    <property type="match status" value="1"/>
</dbReference>
<dbReference type="EMBL" id="JAIWQS010000011">
    <property type="protein sequence ID" value="KAJ8751897.1"/>
    <property type="molecule type" value="Genomic_DNA"/>
</dbReference>
<feature type="domain" description="Peptidase S8/S53" evidence="12">
    <location>
        <begin position="135"/>
        <end position="591"/>
    </location>
</feature>
<evidence type="ECO:0000256" key="7">
    <source>
        <dbReference type="ARBA" id="ARBA00022825"/>
    </source>
</evidence>
<evidence type="ECO:0000256" key="11">
    <source>
        <dbReference type="SAM" id="SignalP"/>
    </source>
</evidence>
<evidence type="ECO:0000256" key="4">
    <source>
        <dbReference type="ARBA" id="ARBA00022670"/>
    </source>
</evidence>
<keyword evidence="16" id="KW-1185">Reference proteome</keyword>
<dbReference type="PANTHER" id="PTHR10795">
    <property type="entry name" value="PROPROTEIN CONVERTASE SUBTILISIN/KEXIN"/>
    <property type="match status" value="1"/>
</dbReference>
<feature type="active site" description="Charge relay system" evidence="9 10">
    <location>
        <position position="547"/>
    </location>
</feature>
<keyword evidence="7 10" id="KW-0720">Serine protease</keyword>
<accession>A0AAV8SI17</accession>
<evidence type="ECO:0000256" key="5">
    <source>
        <dbReference type="ARBA" id="ARBA00022729"/>
    </source>
</evidence>
<dbReference type="CDD" id="cd02120">
    <property type="entry name" value="PA_subtilisin_like"/>
    <property type="match status" value="1"/>
</dbReference>
<dbReference type="FunFam" id="3.40.50.200:FF:000006">
    <property type="entry name" value="Subtilisin-like protease SBT1.5"/>
    <property type="match status" value="1"/>
</dbReference>
<reference evidence="15 16" key="1">
    <citation type="submission" date="2021-09" db="EMBL/GenBank/DDBJ databases">
        <title>Genomic insights and catalytic innovation underlie evolution of tropane alkaloids biosynthesis.</title>
        <authorList>
            <person name="Wang Y.-J."/>
            <person name="Tian T."/>
            <person name="Huang J.-P."/>
            <person name="Huang S.-X."/>
        </authorList>
    </citation>
    <scope>NUCLEOTIDE SEQUENCE [LARGE SCALE GENOMIC DNA]</scope>
    <source>
        <strain evidence="15">KIB-2018</strain>
        <tissue evidence="15">Leaf</tissue>
    </source>
</reference>
<dbReference type="SUPFAM" id="SSF52743">
    <property type="entry name" value="Subtilisin-like"/>
    <property type="match status" value="1"/>
</dbReference>
<keyword evidence="6 10" id="KW-0378">Hydrolase</keyword>
<dbReference type="GO" id="GO:0005576">
    <property type="term" value="C:extracellular region"/>
    <property type="evidence" value="ECO:0007669"/>
    <property type="project" value="UniProtKB-SubCell"/>
</dbReference>
<dbReference type="InterPro" id="IPR041469">
    <property type="entry name" value="Subtilisin-like_FN3"/>
</dbReference>
<evidence type="ECO:0000256" key="8">
    <source>
        <dbReference type="ARBA" id="ARBA00023180"/>
    </source>
</evidence>
<comment type="subcellular location">
    <subcellularLocation>
        <location evidence="1">Secreted</location>
    </subcellularLocation>
</comment>
<evidence type="ECO:0000259" key="13">
    <source>
        <dbReference type="Pfam" id="PF05922"/>
    </source>
</evidence>